<reference evidence="1 2" key="1">
    <citation type="submission" date="2017-02" db="EMBL/GenBank/DDBJ databases">
        <title>The new phylogeny of genus Mycobacterium.</title>
        <authorList>
            <person name="Tortoli E."/>
            <person name="Trovato A."/>
            <person name="Cirillo D.M."/>
        </authorList>
    </citation>
    <scope>NUCLEOTIDE SEQUENCE [LARGE SCALE GENOMIC DNA]</scope>
    <source>
        <strain evidence="1 2">IP1130001</strain>
    </source>
</reference>
<evidence type="ECO:0000313" key="2">
    <source>
        <dbReference type="Proteomes" id="UP000243140"/>
    </source>
</evidence>
<accession>A0ABX3SK91</accession>
<organism evidence="1 2">
    <name type="scientific">Mycobacterium malmoense</name>
    <dbReference type="NCBI Taxonomy" id="1780"/>
    <lineage>
        <taxon>Bacteria</taxon>
        <taxon>Bacillati</taxon>
        <taxon>Actinomycetota</taxon>
        <taxon>Actinomycetes</taxon>
        <taxon>Mycobacteriales</taxon>
        <taxon>Mycobacteriaceae</taxon>
        <taxon>Mycobacterium</taxon>
    </lineage>
</organism>
<proteinExistence type="predicted"/>
<evidence type="ECO:0008006" key="3">
    <source>
        <dbReference type="Google" id="ProtNLM"/>
    </source>
</evidence>
<dbReference type="EMBL" id="MVHV01000055">
    <property type="protein sequence ID" value="ORA76920.1"/>
    <property type="molecule type" value="Genomic_DNA"/>
</dbReference>
<sequence>MIALTPVVSNDVAADIQHGVVNVEHRAVALADTVINPIQSWMDLIQTTQTNLQTVTQDFLSLPFPAAQQLAANWLQFGDLYVSTMQTGATDAVSYFTGSGASDFLPLLYSGSQDLVAGNVAGWISNLINALYQQPLFQIGYPLEATLDIPKTMSTNFGYAVNALLGGGVTDLGVYLVLGPGQIGHAFGSSLQAAVNSANSGDLAGAFINLLNVLPVTLDAIINGTGSPPEFGLINTPYAGLYVELSDISYNLAQAIVAPNSQNIVNGGSLPVATQEFLTQLTTGWPSLQVAFNQLLNTVGQLLGGGGAAATAGFVNADSAMAGLAAGLPGLSTDLLKGFDPAAVTNIAGWLGTSMATDIAAALPADIAGVLPGDVPAMAGRLGADLASVLPGMILSVLHF</sequence>
<name>A0ABX3SK91_MYCMA</name>
<comment type="caution">
    <text evidence="1">The sequence shown here is derived from an EMBL/GenBank/DDBJ whole genome shotgun (WGS) entry which is preliminary data.</text>
</comment>
<protein>
    <recommendedName>
        <fullName evidence="3">PE-PGRS family protein</fullName>
    </recommendedName>
</protein>
<keyword evidence="2" id="KW-1185">Reference proteome</keyword>
<evidence type="ECO:0000313" key="1">
    <source>
        <dbReference type="EMBL" id="ORA76920.1"/>
    </source>
</evidence>
<dbReference type="Proteomes" id="UP000243140">
    <property type="component" value="Unassembled WGS sequence"/>
</dbReference>
<gene>
    <name evidence="1" type="ORF">BST29_24310</name>
</gene>